<dbReference type="Gene3D" id="3.40.50.1820">
    <property type="entry name" value="alpha/beta hydrolase"/>
    <property type="match status" value="1"/>
</dbReference>
<name>A0AAD2UVU7_YEREN</name>
<dbReference type="EMBL" id="ABNAVX010000001">
    <property type="protein sequence ID" value="ELI8100352.1"/>
    <property type="molecule type" value="Genomic_DNA"/>
</dbReference>
<feature type="domain" description="Dienelactone hydrolase" evidence="1">
    <location>
        <begin position="25"/>
        <end position="91"/>
    </location>
</feature>
<keyword evidence="2" id="KW-0378">Hydrolase</keyword>
<dbReference type="SUPFAM" id="SSF53474">
    <property type="entry name" value="alpha/beta-Hydrolases"/>
    <property type="match status" value="1"/>
</dbReference>
<evidence type="ECO:0000313" key="2">
    <source>
        <dbReference type="EMBL" id="ELI8100352.1"/>
    </source>
</evidence>
<gene>
    <name evidence="2" type="ORF">RSF11_000007</name>
</gene>
<evidence type="ECO:0000313" key="3">
    <source>
        <dbReference type="Proteomes" id="UP001182355"/>
    </source>
</evidence>
<dbReference type="InterPro" id="IPR029058">
    <property type="entry name" value="AB_hydrolase_fold"/>
</dbReference>
<dbReference type="Proteomes" id="UP001182355">
    <property type="component" value="Unassembled WGS sequence"/>
</dbReference>
<protein>
    <submittedName>
        <fullName evidence="2">Dienelactone hydrolase family protein</fullName>
    </submittedName>
</protein>
<dbReference type="RefSeq" id="WP_050321629.1">
    <property type="nucleotide sequence ID" value="NZ_CTRB01000001.1"/>
</dbReference>
<organism evidence="2 3">
    <name type="scientific">Yersinia enterocolitica</name>
    <dbReference type="NCBI Taxonomy" id="630"/>
    <lineage>
        <taxon>Bacteria</taxon>
        <taxon>Pseudomonadati</taxon>
        <taxon>Pseudomonadota</taxon>
        <taxon>Gammaproteobacteria</taxon>
        <taxon>Enterobacterales</taxon>
        <taxon>Yersiniaceae</taxon>
        <taxon>Yersinia</taxon>
    </lineage>
</organism>
<evidence type="ECO:0000259" key="1">
    <source>
        <dbReference type="Pfam" id="PF01738"/>
    </source>
</evidence>
<reference evidence="2" key="1">
    <citation type="submission" date="2023-02" db="EMBL/GenBank/DDBJ databases">
        <authorList>
            <person name="Ashton P.M."/>
            <person name="Dallman T."/>
            <person name="Nair S."/>
            <person name="De Pinna E."/>
            <person name="Peters T."/>
            <person name="Grant K."/>
        </authorList>
    </citation>
    <scope>NUCLEOTIDE SEQUENCE</scope>
    <source>
        <strain evidence="2">01103883</strain>
    </source>
</reference>
<dbReference type="GO" id="GO:0016787">
    <property type="term" value="F:hydrolase activity"/>
    <property type="evidence" value="ECO:0007669"/>
    <property type="project" value="UniProtKB-KW"/>
</dbReference>
<proteinExistence type="predicted"/>
<dbReference type="Pfam" id="PF01738">
    <property type="entry name" value="DLH"/>
    <property type="match status" value="1"/>
</dbReference>
<sequence>MNITQKEISYYCGETRLCGVLVHDADGQCPRPGVVLAPNMMGITTSNIGQAIRMAKEGYVVLVADLYGFQPVSAEQASAAMNALKDTDEERKRGQFGYRKLLYVKVIFCTSELCKA</sequence>
<dbReference type="AlphaFoldDB" id="A0AAD2UVU7"/>
<accession>A0AAD2UVU7</accession>
<dbReference type="InterPro" id="IPR002925">
    <property type="entry name" value="Dienelactn_hydro"/>
</dbReference>
<comment type="caution">
    <text evidence="2">The sequence shown here is derived from an EMBL/GenBank/DDBJ whole genome shotgun (WGS) entry which is preliminary data.</text>
</comment>